<proteinExistence type="predicted"/>
<evidence type="ECO:0000313" key="3">
    <source>
        <dbReference type="Proteomes" id="UP000701801"/>
    </source>
</evidence>
<reference evidence="2" key="1">
    <citation type="submission" date="2021-07" db="EMBL/GenBank/DDBJ databases">
        <authorList>
            <person name="Durling M."/>
        </authorList>
    </citation>
    <scope>NUCLEOTIDE SEQUENCE</scope>
</reference>
<dbReference type="Proteomes" id="UP000701801">
    <property type="component" value="Unassembled WGS sequence"/>
</dbReference>
<protein>
    <recommendedName>
        <fullName evidence="4">Myb-like domain-containing protein</fullName>
    </recommendedName>
</protein>
<organism evidence="2 3">
    <name type="scientific">Hymenoscyphus albidus</name>
    <dbReference type="NCBI Taxonomy" id="595503"/>
    <lineage>
        <taxon>Eukaryota</taxon>
        <taxon>Fungi</taxon>
        <taxon>Dikarya</taxon>
        <taxon>Ascomycota</taxon>
        <taxon>Pezizomycotina</taxon>
        <taxon>Leotiomycetes</taxon>
        <taxon>Helotiales</taxon>
        <taxon>Helotiaceae</taxon>
        <taxon>Hymenoscyphus</taxon>
    </lineage>
</organism>
<feature type="region of interest" description="Disordered" evidence="1">
    <location>
        <begin position="75"/>
        <end position="151"/>
    </location>
</feature>
<feature type="region of interest" description="Disordered" evidence="1">
    <location>
        <begin position="1"/>
        <end position="21"/>
    </location>
</feature>
<feature type="compositionally biased region" description="Polar residues" evidence="1">
    <location>
        <begin position="11"/>
        <end position="21"/>
    </location>
</feature>
<feature type="compositionally biased region" description="Basic and acidic residues" evidence="1">
    <location>
        <begin position="138"/>
        <end position="151"/>
    </location>
</feature>
<name>A0A9N9M2S0_9HELO</name>
<dbReference type="AlphaFoldDB" id="A0A9N9M2S0"/>
<gene>
    <name evidence="2" type="ORF">HYALB_00004626</name>
</gene>
<evidence type="ECO:0000256" key="1">
    <source>
        <dbReference type="SAM" id="MobiDB-lite"/>
    </source>
</evidence>
<keyword evidence="3" id="KW-1185">Reference proteome</keyword>
<sequence>MAPPTEGDALSGNNTAGGVISSLTPKETQMLAVVVSMMGDVPNINFEEVAPLVGQKYARNARSACKKLFDKLKKNAPPGIVASSSTGTGDESAPATPKKTPSKPRKVGAKSTPKKATSAPEGKAVKGEMNDEAGAIESHADEDMKLDFDDE</sequence>
<accession>A0A9N9M2S0</accession>
<dbReference type="EMBL" id="CAJVRM010000731">
    <property type="protein sequence ID" value="CAG8983605.1"/>
    <property type="molecule type" value="Genomic_DNA"/>
</dbReference>
<comment type="caution">
    <text evidence="2">The sequence shown here is derived from an EMBL/GenBank/DDBJ whole genome shotgun (WGS) entry which is preliminary data.</text>
</comment>
<dbReference type="OrthoDB" id="3542836at2759"/>
<evidence type="ECO:0008006" key="4">
    <source>
        <dbReference type="Google" id="ProtNLM"/>
    </source>
</evidence>
<evidence type="ECO:0000313" key="2">
    <source>
        <dbReference type="EMBL" id="CAG8983605.1"/>
    </source>
</evidence>